<gene>
    <name evidence="1" type="ORF">B9G39_28775</name>
</gene>
<organism evidence="1 2">
    <name type="scientific">Zooshikella ganghwensis</name>
    <dbReference type="NCBI Taxonomy" id="202772"/>
    <lineage>
        <taxon>Bacteria</taxon>
        <taxon>Pseudomonadati</taxon>
        <taxon>Pseudomonadota</taxon>
        <taxon>Gammaproteobacteria</taxon>
        <taxon>Oceanospirillales</taxon>
        <taxon>Zooshikellaceae</taxon>
        <taxon>Zooshikella</taxon>
    </lineage>
</organism>
<reference evidence="1 2" key="1">
    <citation type="submission" date="2017-04" db="EMBL/GenBank/DDBJ databases">
        <title>Draft genome sequence of Zooshikella ganghwensis VG4 isolated from Red Sea sediments.</title>
        <authorList>
            <person name="Rehman Z."/>
            <person name="Alam I."/>
            <person name="Kamau A."/>
            <person name="Bajic V."/>
            <person name="Leiknes T."/>
        </authorList>
    </citation>
    <scope>NUCLEOTIDE SEQUENCE [LARGE SCALE GENOMIC DNA]</scope>
    <source>
        <strain evidence="1 2">VG4</strain>
    </source>
</reference>
<dbReference type="AlphaFoldDB" id="A0A4P9VGF9"/>
<accession>A0A4P9VGF9</accession>
<protein>
    <submittedName>
        <fullName evidence="1">Uncharacterized protein</fullName>
    </submittedName>
</protein>
<keyword evidence="2" id="KW-1185">Reference proteome</keyword>
<dbReference type="EMBL" id="NDXW01000009">
    <property type="protein sequence ID" value="RDH41454.1"/>
    <property type="molecule type" value="Genomic_DNA"/>
</dbReference>
<sequence length="99" mass="11252">MVEVAGIQHNGSQRLYLAANKESEQGLDLKPAATHFKDEARYRSLVEFNNLQNVPRELGIRIAMHGKGEMPLYLPLINQIQPVPKETEKAFWETIIIPV</sequence>
<comment type="caution">
    <text evidence="1">The sequence shown here is derived from an EMBL/GenBank/DDBJ whole genome shotgun (WGS) entry which is preliminary data.</text>
</comment>
<dbReference type="RefSeq" id="WP_094789903.1">
    <property type="nucleotide sequence ID" value="NZ_NDXW01000009.1"/>
</dbReference>
<evidence type="ECO:0000313" key="2">
    <source>
        <dbReference type="Proteomes" id="UP000257039"/>
    </source>
</evidence>
<dbReference type="Proteomes" id="UP000257039">
    <property type="component" value="Unassembled WGS sequence"/>
</dbReference>
<name>A0A4P9VGF9_9GAMM</name>
<proteinExistence type="predicted"/>
<evidence type="ECO:0000313" key="1">
    <source>
        <dbReference type="EMBL" id="RDH41454.1"/>
    </source>
</evidence>